<protein>
    <submittedName>
        <fullName evidence="1">Uncharacterized protein</fullName>
    </submittedName>
</protein>
<evidence type="ECO:0000313" key="1">
    <source>
        <dbReference type="EMBL" id="MRX62591.1"/>
    </source>
</evidence>
<proteinExistence type="predicted"/>
<comment type="caution">
    <text evidence="1">The sequence shown here is derived from an EMBL/GenBank/DDBJ whole genome shotgun (WGS) entry which is preliminary data.</text>
</comment>
<organism evidence="1 2">
    <name type="scientific">Maribacter luteus</name>
    <dbReference type="NCBI Taxonomy" id="2594478"/>
    <lineage>
        <taxon>Bacteria</taxon>
        <taxon>Pseudomonadati</taxon>
        <taxon>Bacteroidota</taxon>
        <taxon>Flavobacteriia</taxon>
        <taxon>Flavobacteriales</taxon>
        <taxon>Flavobacteriaceae</taxon>
        <taxon>Maribacter</taxon>
    </lineage>
</organism>
<dbReference type="Proteomes" id="UP000443153">
    <property type="component" value="Unassembled WGS sequence"/>
</dbReference>
<gene>
    <name evidence="1" type="ORF">GJ691_00295</name>
</gene>
<dbReference type="EMBL" id="WKJH01000001">
    <property type="protein sequence ID" value="MRX62591.1"/>
    <property type="molecule type" value="Genomic_DNA"/>
</dbReference>
<sequence>MNFFPYLLNARSIDKHDGRALWKYFLNEYELSLLKKNLQFANPLSIDPRDVTLYYAEWWRNNYKGGKPSNEEIFNSIGGNIKFYFNKNDFYKLAKQGAQMLRVKWISKRNTLYFRTLLLQGGLPLANISENQGKYQDFLLAVLDEQPETLEDFMFKPHIINLLPSSSQNDIIYENCFEIVRSILNKEDDYEDLFNSNEALKNISTTLKVKEKTLVRKQRLSKPQNYWLLRFKEGETNINLRIGFANSYDFESMSNILGFEAKGKEYQFYLNEKLICVFRKMLNGKFKTYWYQHQNETWDGESNLPYAYVLSEGEKIIVKDFIQTVPNLSEPSLWTKFSDNEWRLIKGYGTPDKEAAILFPKEWKCHLPYLEVSMFGEQLAWLTFEGEMEINLDADYRTYHSEVNSFDWTIESQRPYWMQKTNMPVVQKKPSIIIWDDNNRKLPKDKFKTWVKPHNSKETWQELKRLSYIPIGCVDLKIEYQGLITYDEFFNLGSLQVDYLNKSIDKAQLSIKNLNTFDFKLEETPILDIENHNNVFSLSVRTKFSKIPTGIKGSVGLRGQKKLYFEMESPFEGMAIIDKNGTIIREEAPLSLANLYGLRILSSRTKETLLKIKNSIKPDVKITVPLKETSQPLIALKDEIVRLFYLADAMDYRNKVYLEIAEGKSYITYEISGFSHSLNIDQQLEYKVCLNNSEDDLDLYAVPLNCSEENIEIIPLVKDNNYYMIPKTCVTQQFIVISSKENGNQLMPRYVNTDEHYTGLEKEERINSYHQELHHKNFESGIWKQVLSYFNICIQEDIPFSTFDQLRAISRSSQVASRAFFYLGVHQYERETFIHRSIPEMEKDLGFCFHWIKRLDWESALGEINGLYPNSFQQTVCLISDYLQENDLSELFQYMNGSLEDVKKIYNTDISDLRAQLGERVLNELPTLSPRITKDYNIPIKQHKQVRLLIQSPIAVAESIADIQKQYPIWAGDDFLDTIRRNIQYSQYLKPEFYNKTMLHALKNN</sequence>
<dbReference type="RefSeq" id="WP_154362591.1">
    <property type="nucleotide sequence ID" value="NZ_WKJH01000001.1"/>
</dbReference>
<dbReference type="OrthoDB" id="1234857at2"/>
<keyword evidence="2" id="KW-1185">Reference proteome</keyword>
<accession>A0A6I2MFH3</accession>
<reference evidence="1 2" key="1">
    <citation type="submission" date="2019-11" db="EMBL/GenBank/DDBJ databases">
        <title>Maribacter lutea sp. nov., a marine bacterium isolated from intertidal sand.</title>
        <authorList>
            <person name="Liu A."/>
        </authorList>
    </citation>
    <scope>NUCLEOTIDE SEQUENCE [LARGE SCALE GENOMIC DNA]</scope>
    <source>
        <strain evidence="1 2">RZ05</strain>
    </source>
</reference>
<name>A0A6I2MFH3_9FLAO</name>
<evidence type="ECO:0000313" key="2">
    <source>
        <dbReference type="Proteomes" id="UP000443153"/>
    </source>
</evidence>
<dbReference type="AlphaFoldDB" id="A0A6I2MFH3"/>